<dbReference type="AlphaFoldDB" id="A0A9K3NRU6"/>
<proteinExistence type="predicted"/>
<keyword evidence="2" id="KW-1185">Reference proteome</keyword>
<comment type="caution">
    <text evidence="1">The sequence shown here is derived from an EMBL/GenBank/DDBJ whole genome shotgun (WGS) entry which is preliminary data.</text>
</comment>
<accession>A0A9K3NRU6</accession>
<sequence>MEWVVLVGTRPKASPMNEWRPPWRLTTISPNVTKRTEWRPPWDVRSCLSRFSP</sequence>
<gene>
    <name evidence="1" type="ORF">HanXRQr2_Chr04g0166831</name>
</gene>
<name>A0A9K3NRU6_HELAN</name>
<reference evidence="1" key="2">
    <citation type="submission" date="2020-06" db="EMBL/GenBank/DDBJ databases">
        <title>Helianthus annuus Genome sequencing and assembly Release 2.</title>
        <authorList>
            <person name="Gouzy J."/>
            <person name="Langlade N."/>
            <person name="Munos S."/>
        </authorList>
    </citation>
    <scope>NUCLEOTIDE SEQUENCE</scope>
    <source>
        <tissue evidence="1">Leaves</tissue>
    </source>
</reference>
<evidence type="ECO:0000313" key="1">
    <source>
        <dbReference type="EMBL" id="KAF5810216.1"/>
    </source>
</evidence>
<dbReference type="EMBL" id="MNCJ02000319">
    <property type="protein sequence ID" value="KAF5810216.1"/>
    <property type="molecule type" value="Genomic_DNA"/>
</dbReference>
<evidence type="ECO:0000313" key="2">
    <source>
        <dbReference type="Proteomes" id="UP000215914"/>
    </source>
</evidence>
<reference evidence="1" key="1">
    <citation type="journal article" date="2017" name="Nature">
        <title>The sunflower genome provides insights into oil metabolism, flowering and Asterid evolution.</title>
        <authorList>
            <person name="Badouin H."/>
            <person name="Gouzy J."/>
            <person name="Grassa C.J."/>
            <person name="Murat F."/>
            <person name="Staton S.E."/>
            <person name="Cottret L."/>
            <person name="Lelandais-Briere C."/>
            <person name="Owens G.L."/>
            <person name="Carrere S."/>
            <person name="Mayjonade B."/>
            <person name="Legrand L."/>
            <person name="Gill N."/>
            <person name="Kane N.C."/>
            <person name="Bowers J.E."/>
            <person name="Hubner S."/>
            <person name="Bellec A."/>
            <person name="Berard A."/>
            <person name="Berges H."/>
            <person name="Blanchet N."/>
            <person name="Boniface M.C."/>
            <person name="Brunel D."/>
            <person name="Catrice O."/>
            <person name="Chaidir N."/>
            <person name="Claudel C."/>
            <person name="Donnadieu C."/>
            <person name="Faraut T."/>
            <person name="Fievet G."/>
            <person name="Helmstetter N."/>
            <person name="King M."/>
            <person name="Knapp S.J."/>
            <person name="Lai Z."/>
            <person name="Le Paslier M.C."/>
            <person name="Lippi Y."/>
            <person name="Lorenzon L."/>
            <person name="Mandel J.R."/>
            <person name="Marage G."/>
            <person name="Marchand G."/>
            <person name="Marquand E."/>
            <person name="Bret-Mestries E."/>
            <person name="Morien E."/>
            <person name="Nambeesan S."/>
            <person name="Nguyen T."/>
            <person name="Pegot-Espagnet P."/>
            <person name="Pouilly N."/>
            <person name="Raftis F."/>
            <person name="Sallet E."/>
            <person name="Schiex T."/>
            <person name="Thomas J."/>
            <person name="Vandecasteele C."/>
            <person name="Vares D."/>
            <person name="Vear F."/>
            <person name="Vautrin S."/>
            <person name="Crespi M."/>
            <person name="Mangin B."/>
            <person name="Burke J.M."/>
            <person name="Salse J."/>
            <person name="Munos S."/>
            <person name="Vincourt P."/>
            <person name="Rieseberg L.H."/>
            <person name="Langlade N.B."/>
        </authorList>
    </citation>
    <scope>NUCLEOTIDE SEQUENCE</scope>
    <source>
        <tissue evidence="1">Leaves</tissue>
    </source>
</reference>
<dbReference type="Proteomes" id="UP000215914">
    <property type="component" value="Unassembled WGS sequence"/>
</dbReference>
<protein>
    <submittedName>
        <fullName evidence="1">Uncharacterized protein</fullName>
    </submittedName>
</protein>
<dbReference type="Gramene" id="mRNA:HanXRQr2_Chr04g0166831">
    <property type="protein sequence ID" value="CDS:HanXRQr2_Chr04g0166831.1"/>
    <property type="gene ID" value="HanXRQr2_Chr04g0166831"/>
</dbReference>
<organism evidence="1 2">
    <name type="scientific">Helianthus annuus</name>
    <name type="common">Common sunflower</name>
    <dbReference type="NCBI Taxonomy" id="4232"/>
    <lineage>
        <taxon>Eukaryota</taxon>
        <taxon>Viridiplantae</taxon>
        <taxon>Streptophyta</taxon>
        <taxon>Embryophyta</taxon>
        <taxon>Tracheophyta</taxon>
        <taxon>Spermatophyta</taxon>
        <taxon>Magnoliopsida</taxon>
        <taxon>eudicotyledons</taxon>
        <taxon>Gunneridae</taxon>
        <taxon>Pentapetalae</taxon>
        <taxon>asterids</taxon>
        <taxon>campanulids</taxon>
        <taxon>Asterales</taxon>
        <taxon>Asteraceae</taxon>
        <taxon>Asteroideae</taxon>
        <taxon>Heliantheae alliance</taxon>
        <taxon>Heliantheae</taxon>
        <taxon>Helianthus</taxon>
    </lineage>
</organism>